<dbReference type="Pfam" id="PF02152">
    <property type="entry name" value="FolB"/>
    <property type="match status" value="1"/>
</dbReference>
<dbReference type="EC" id="5.1.99.7" evidence="4"/>
<comment type="catalytic activity">
    <reaction evidence="3">
        <text>7,8-dihydroneopterin 3'-triphosphate = 7,8-dihydromonapterin 3'-triphosphate</text>
        <dbReference type="Rhea" id="RHEA:28346"/>
        <dbReference type="ChEBI" id="CHEBI:58462"/>
        <dbReference type="ChEBI" id="CHEBI:61186"/>
        <dbReference type="EC" id="5.1.99.7"/>
    </reaction>
</comment>
<evidence type="ECO:0000256" key="4">
    <source>
        <dbReference type="ARBA" id="ARBA00044039"/>
    </source>
</evidence>
<evidence type="ECO:0000256" key="1">
    <source>
        <dbReference type="ARBA" id="ARBA00005708"/>
    </source>
</evidence>
<protein>
    <recommendedName>
        <fullName evidence="5">Dihydroneopterin triphosphate 2'-epimerase</fullName>
        <ecNumber evidence="4">5.1.99.7</ecNumber>
    </recommendedName>
    <alternativeName>
        <fullName evidence="6">D-erythro-7,8-dihydroneopterin triphosphate epimerase</fullName>
    </alternativeName>
</protein>
<evidence type="ECO:0000256" key="5">
    <source>
        <dbReference type="ARBA" id="ARBA00044197"/>
    </source>
</evidence>
<dbReference type="SMART" id="SM00905">
    <property type="entry name" value="FolB"/>
    <property type="match status" value="1"/>
</dbReference>
<evidence type="ECO:0000259" key="7">
    <source>
        <dbReference type="SMART" id="SM00905"/>
    </source>
</evidence>
<keyword evidence="9" id="KW-1185">Reference proteome</keyword>
<organism evidence="8 9">
    <name type="scientific">Pleionea litopenaei</name>
    <dbReference type="NCBI Taxonomy" id="3070815"/>
    <lineage>
        <taxon>Bacteria</taxon>
        <taxon>Pseudomonadati</taxon>
        <taxon>Pseudomonadota</taxon>
        <taxon>Gammaproteobacteria</taxon>
        <taxon>Oceanospirillales</taxon>
        <taxon>Pleioneaceae</taxon>
        <taxon>Pleionea</taxon>
    </lineage>
</organism>
<dbReference type="GO" id="GO:0005829">
    <property type="term" value="C:cytosol"/>
    <property type="evidence" value="ECO:0007669"/>
    <property type="project" value="TreeGrafter"/>
</dbReference>
<dbReference type="SUPFAM" id="SSF55620">
    <property type="entry name" value="Tetrahydrobiopterin biosynthesis enzymes-like"/>
    <property type="match status" value="1"/>
</dbReference>
<dbReference type="EMBL" id="CP133548">
    <property type="protein sequence ID" value="WMS87156.1"/>
    <property type="molecule type" value="Genomic_DNA"/>
</dbReference>
<dbReference type="GO" id="GO:0004150">
    <property type="term" value="F:dihydroneopterin aldolase activity"/>
    <property type="evidence" value="ECO:0007669"/>
    <property type="project" value="InterPro"/>
</dbReference>
<dbReference type="InterPro" id="IPR006156">
    <property type="entry name" value="Dihydroneopterin_aldolase"/>
</dbReference>
<evidence type="ECO:0000313" key="9">
    <source>
        <dbReference type="Proteomes" id="UP001239782"/>
    </source>
</evidence>
<dbReference type="NCBIfam" id="TIGR00526">
    <property type="entry name" value="folB_dom"/>
    <property type="match status" value="1"/>
</dbReference>
<dbReference type="PANTHER" id="PTHR42844:SF10">
    <property type="entry name" value="DIHYDRONEOPTERIN TRIPHOSPHATE 2'-EPIMERASE"/>
    <property type="match status" value="1"/>
</dbReference>
<dbReference type="AlphaFoldDB" id="A0AA51RT20"/>
<dbReference type="GO" id="GO:0008719">
    <property type="term" value="F:dihydroneopterin triphosphate 2'-epimerase activity"/>
    <property type="evidence" value="ECO:0007669"/>
    <property type="project" value="UniProtKB-EC"/>
</dbReference>
<dbReference type="PANTHER" id="PTHR42844">
    <property type="entry name" value="DIHYDRONEOPTERIN ALDOLASE 1-RELATED"/>
    <property type="match status" value="1"/>
</dbReference>
<dbReference type="RefSeq" id="WP_309202295.1">
    <property type="nucleotide sequence ID" value="NZ_CP133548.1"/>
</dbReference>
<dbReference type="KEGG" id="plei:Q9312_18275"/>
<dbReference type="NCBIfam" id="NF008418">
    <property type="entry name" value="PRK11245.1"/>
    <property type="match status" value="1"/>
</dbReference>
<dbReference type="Gene3D" id="3.30.1130.10">
    <property type="match status" value="1"/>
</dbReference>
<dbReference type="InterPro" id="IPR006157">
    <property type="entry name" value="FolB_dom"/>
</dbReference>
<sequence length="133" mass="15053">MSSVKPLSNATHDYCLNNAVIHIKDLRLRTFIGFNPEELEKQQDIIINAEIEFDASKPCISDNEQETLDYKVITKAMIAHVEQGRFRLIEKLAADLLDIIMEQSQVLRATVCVDKPHALRFSDSVAITLTAVR</sequence>
<evidence type="ECO:0000256" key="6">
    <source>
        <dbReference type="ARBA" id="ARBA00044306"/>
    </source>
</evidence>
<keyword evidence="2 8" id="KW-0413">Isomerase</keyword>
<proteinExistence type="inferred from homology"/>
<comment type="similarity">
    <text evidence="1">Belongs to the DHNA family.</text>
</comment>
<reference evidence="8 9" key="1">
    <citation type="submission" date="2023-08" db="EMBL/GenBank/DDBJ databases">
        <title>Pleionea litopenaei sp. nov., isolated from stomach of juvenile Litopenaeus vannamei.</title>
        <authorList>
            <person name="Rho A.M."/>
            <person name="Hwang C.Y."/>
        </authorList>
    </citation>
    <scope>NUCLEOTIDE SEQUENCE [LARGE SCALE GENOMIC DNA]</scope>
    <source>
        <strain evidence="8 9">HL-JVS1</strain>
    </source>
</reference>
<evidence type="ECO:0000256" key="3">
    <source>
        <dbReference type="ARBA" id="ARBA00043806"/>
    </source>
</evidence>
<dbReference type="InterPro" id="IPR043133">
    <property type="entry name" value="GTP-CH-I_C/QueF"/>
</dbReference>
<name>A0AA51RT20_9GAMM</name>
<gene>
    <name evidence="8" type="primary">folX</name>
    <name evidence="8" type="ORF">Q9312_18275</name>
</gene>
<accession>A0AA51RT20</accession>
<evidence type="ECO:0000256" key="2">
    <source>
        <dbReference type="ARBA" id="ARBA00023235"/>
    </source>
</evidence>
<evidence type="ECO:0000313" key="8">
    <source>
        <dbReference type="EMBL" id="WMS87156.1"/>
    </source>
</evidence>
<dbReference type="Proteomes" id="UP001239782">
    <property type="component" value="Chromosome"/>
</dbReference>
<dbReference type="GO" id="GO:0006760">
    <property type="term" value="P:folic acid-containing compound metabolic process"/>
    <property type="evidence" value="ECO:0007669"/>
    <property type="project" value="InterPro"/>
</dbReference>
<feature type="domain" description="Dihydroneopterin aldolase/epimerase" evidence="7">
    <location>
        <begin position="21"/>
        <end position="131"/>
    </location>
</feature>